<dbReference type="Gene3D" id="3.30.420.10">
    <property type="entry name" value="Ribonuclease H-like superfamily/Ribonuclease H"/>
    <property type="match status" value="1"/>
</dbReference>
<dbReference type="InterPro" id="IPR053151">
    <property type="entry name" value="RNase_H-like"/>
</dbReference>
<dbReference type="Proteomes" id="UP000631114">
    <property type="component" value="Unassembled WGS sequence"/>
</dbReference>
<dbReference type="PANTHER" id="PTHR47723">
    <property type="entry name" value="OS05G0353850 PROTEIN"/>
    <property type="match status" value="1"/>
</dbReference>
<sequence length="151" mass="16252">MPLAKGRASSLISKALQPVATAPTVGDCIKINTDGVAKGNPGTAGVGSTLRDSSERFLFVYNRKIDNTANYIAACSAILESTKEAVIRSWHSLWVETDFVAAGTAFNTRKVPCVAYANKVETTTGADTCLQNHQRLEGGEFRSRHCNQCRS</sequence>
<name>A0A835GVE3_9MAGN</name>
<keyword evidence="3" id="KW-1185">Reference proteome</keyword>
<evidence type="ECO:0000259" key="1">
    <source>
        <dbReference type="Pfam" id="PF13456"/>
    </source>
</evidence>
<accession>A0A835GVE3</accession>
<dbReference type="CDD" id="cd06222">
    <property type="entry name" value="RNase_H_like"/>
    <property type="match status" value="1"/>
</dbReference>
<feature type="domain" description="RNase H type-1" evidence="1">
    <location>
        <begin position="32"/>
        <end position="99"/>
    </location>
</feature>
<dbReference type="EMBL" id="JADFTS010000009">
    <property type="protein sequence ID" value="KAF9588241.1"/>
    <property type="molecule type" value="Genomic_DNA"/>
</dbReference>
<dbReference type="InterPro" id="IPR002156">
    <property type="entry name" value="RNaseH_domain"/>
</dbReference>
<dbReference type="InterPro" id="IPR036397">
    <property type="entry name" value="RNaseH_sf"/>
</dbReference>
<gene>
    <name evidence="2" type="ORF">IFM89_008653</name>
</gene>
<dbReference type="SUPFAM" id="SSF53098">
    <property type="entry name" value="Ribonuclease H-like"/>
    <property type="match status" value="1"/>
</dbReference>
<organism evidence="2 3">
    <name type="scientific">Coptis chinensis</name>
    <dbReference type="NCBI Taxonomy" id="261450"/>
    <lineage>
        <taxon>Eukaryota</taxon>
        <taxon>Viridiplantae</taxon>
        <taxon>Streptophyta</taxon>
        <taxon>Embryophyta</taxon>
        <taxon>Tracheophyta</taxon>
        <taxon>Spermatophyta</taxon>
        <taxon>Magnoliopsida</taxon>
        <taxon>Ranunculales</taxon>
        <taxon>Ranunculaceae</taxon>
        <taxon>Coptidoideae</taxon>
        <taxon>Coptis</taxon>
    </lineage>
</organism>
<dbReference type="Pfam" id="PF13456">
    <property type="entry name" value="RVT_3"/>
    <property type="match status" value="1"/>
</dbReference>
<reference evidence="2 3" key="1">
    <citation type="submission" date="2020-10" db="EMBL/GenBank/DDBJ databases">
        <title>The Coptis chinensis genome and diversification of protoberbering-type alkaloids.</title>
        <authorList>
            <person name="Wang B."/>
            <person name="Shu S."/>
            <person name="Song C."/>
            <person name="Liu Y."/>
        </authorList>
    </citation>
    <scope>NUCLEOTIDE SEQUENCE [LARGE SCALE GENOMIC DNA]</scope>
    <source>
        <strain evidence="2">HL-2020</strain>
        <tissue evidence="2">Leaf</tissue>
    </source>
</reference>
<dbReference type="PANTHER" id="PTHR47723:SF23">
    <property type="entry name" value="REVERSE TRANSCRIPTASE-LIKE PROTEIN"/>
    <property type="match status" value="1"/>
</dbReference>
<dbReference type="AlphaFoldDB" id="A0A835GVE3"/>
<evidence type="ECO:0000313" key="2">
    <source>
        <dbReference type="EMBL" id="KAF9588241.1"/>
    </source>
</evidence>
<dbReference type="InterPro" id="IPR012337">
    <property type="entry name" value="RNaseH-like_sf"/>
</dbReference>
<comment type="caution">
    <text evidence="2">The sequence shown here is derived from an EMBL/GenBank/DDBJ whole genome shotgun (WGS) entry which is preliminary data.</text>
</comment>
<dbReference type="InterPro" id="IPR044730">
    <property type="entry name" value="RNase_H-like_dom_plant"/>
</dbReference>
<proteinExistence type="predicted"/>
<evidence type="ECO:0000313" key="3">
    <source>
        <dbReference type="Proteomes" id="UP000631114"/>
    </source>
</evidence>
<dbReference type="GO" id="GO:0004523">
    <property type="term" value="F:RNA-DNA hybrid ribonuclease activity"/>
    <property type="evidence" value="ECO:0007669"/>
    <property type="project" value="InterPro"/>
</dbReference>
<protein>
    <recommendedName>
        <fullName evidence="1">RNase H type-1 domain-containing protein</fullName>
    </recommendedName>
</protein>
<dbReference type="GO" id="GO:0003676">
    <property type="term" value="F:nucleic acid binding"/>
    <property type="evidence" value="ECO:0007669"/>
    <property type="project" value="InterPro"/>
</dbReference>